<dbReference type="AlphaFoldDB" id="A0A5S5MC34"/>
<dbReference type="RefSeq" id="WP_139450868.1">
    <property type="nucleotide sequence ID" value="NZ_VDMB01000038.1"/>
</dbReference>
<dbReference type="Proteomes" id="UP000321899">
    <property type="component" value="Unassembled WGS sequence"/>
</dbReference>
<comment type="caution">
    <text evidence="1">The sequence shown here is derived from an EMBL/GenBank/DDBJ whole genome shotgun (WGS) entry which is preliminary data.</text>
</comment>
<name>A0A5S5MC34_9BACT</name>
<evidence type="ECO:0000313" key="2">
    <source>
        <dbReference type="Proteomes" id="UP000321899"/>
    </source>
</evidence>
<proteinExistence type="predicted"/>
<protein>
    <submittedName>
        <fullName evidence="1">DUF4160 domain-containing protein</fullName>
    </submittedName>
</protein>
<evidence type="ECO:0000313" key="1">
    <source>
        <dbReference type="EMBL" id="TYT73284.1"/>
    </source>
</evidence>
<dbReference type="InterPro" id="IPR025427">
    <property type="entry name" value="DUF4160"/>
</dbReference>
<accession>A0A5S5MC34</accession>
<gene>
    <name evidence="1" type="ORF">FIM25_16030</name>
</gene>
<dbReference type="Pfam" id="PF13711">
    <property type="entry name" value="DUF4160"/>
    <property type="match status" value="1"/>
</dbReference>
<reference evidence="1 2" key="1">
    <citation type="submission" date="2019-06" db="EMBL/GenBank/DDBJ databases">
        <title>Desulfobotulus mexicanus sp. nov., a novel sulfate-reducing bacterium isolated from the sediment of an alkaline crater lake in Mexico.</title>
        <authorList>
            <person name="Hirschler-Rea A."/>
        </authorList>
    </citation>
    <scope>NUCLEOTIDE SEQUENCE [LARGE SCALE GENOMIC DNA]</scope>
    <source>
        <strain evidence="1 2">PAR22N</strain>
    </source>
</reference>
<organism evidence="1 2">
    <name type="scientific">Desulfobotulus mexicanus</name>
    <dbReference type="NCBI Taxonomy" id="2586642"/>
    <lineage>
        <taxon>Bacteria</taxon>
        <taxon>Pseudomonadati</taxon>
        <taxon>Thermodesulfobacteriota</taxon>
        <taxon>Desulfobacteria</taxon>
        <taxon>Desulfobacterales</taxon>
        <taxon>Desulfobacteraceae</taxon>
        <taxon>Desulfobotulus</taxon>
    </lineage>
</organism>
<sequence>MPEISRFLGIIIAMFYRDHAPPHFHAIYGEYEVTVEIESGIINGRFPKRALKLIFEWLELHRDELLENWRLAEDRRPLNKIEPLE</sequence>
<dbReference type="OrthoDB" id="122670at2"/>
<keyword evidence="2" id="KW-1185">Reference proteome</keyword>
<dbReference type="EMBL" id="VDMB01000038">
    <property type="protein sequence ID" value="TYT73284.1"/>
    <property type="molecule type" value="Genomic_DNA"/>
</dbReference>